<evidence type="ECO:0000256" key="2">
    <source>
        <dbReference type="ARBA" id="ARBA00010867"/>
    </source>
</evidence>
<sequence>MATRFGPLLAWTVGKAVNESTAAHALRAHHSLSGKCASTLCSTARATSEGSGFWGWKQKATEFHSAARNWVRTCEMQVAEVAKRRTYATKAKGGTAKKAGSGGKRKQALAALQEKEQEALSTFFHEPKGPVTAVEGASYSVVIAGGLAIAATLAYYVVTELFVEKPADKVYNQALEQIKQDPRVMVRLGSPIKGYGSDSRNRRERQRISSRIFKQEDGTEHCQVQFQASGPNGRATVHADMYEKGKDWEFSYLIVDVTYPPAARARINVQTAK</sequence>
<dbReference type="AlphaFoldDB" id="A0AAX4PKV5"/>
<keyword evidence="11" id="KW-1185">Reference proteome</keyword>
<evidence type="ECO:0000256" key="8">
    <source>
        <dbReference type="ARBA" id="ARBA00023136"/>
    </source>
</evidence>
<dbReference type="Proteomes" id="UP001472866">
    <property type="component" value="Chromosome 16"/>
</dbReference>
<keyword evidence="7 9" id="KW-0496">Mitochondrion</keyword>
<protein>
    <recommendedName>
        <fullName evidence="9">Mitochondrial import inner membrane translocase subunit Tim21</fullName>
    </recommendedName>
</protein>
<comment type="subcellular location">
    <subcellularLocation>
        <location evidence="1 9">Mitochondrion inner membrane</location>
        <topology evidence="1 9">Single-pass membrane protein</topology>
    </subcellularLocation>
</comment>
<gene>
    <name evidence="10" type="ORF">HKI87_16g83460</name>
</gene>
<dbReference type="InterPro" id="IPR013261">
    <property type="entry name" value="Tim21"/>
</dbReference>
<dbReference type="PANTHER" id="PTHR13032:SF6">
    <property type="entry name" value="MITOCHONDRIAL IMPORT INNER MEMBRANE TRANSLOCASE SUBUNIT TIM21"/>
    <property type="match status" value="1"/>
</dbReference>
<evidence type="ECO:0000313" key="11">
    <source>
        <dbReference type="Proteomes" id="UP001472866"/>
    </source>
</evidence>
<dbReference type="PANTHER" id="PTHR13032">
    <property type="entry name" value="MITOCHONDRIAL IMPORT INNER MEMBRANE TRANSLOCASE SUBUNIT TIM21"/>
    <property type="match status" value="1"/>
</dbReference>
<dbReference type="GO" id="GO:0030150">
    <property type="term" value="P:protein import into mitochondrial matrix"/>
    <property type="evidence" value="ECO:0007669"/>
    <property type="project" value="UniProtKB-UniRule"/>
</dbReference>
<evidence type="ECO:0000256" key="4">
    <source>
        <dbReference type="ARBA" id="ARBA00022792"/>
    </source>
</evidence>
<name>A0AAX4PKV5_9CHLO</name>
<keyword evidence="4 9" id="KW-0999">Mitochondrion inner membrane</keyword>
<dbReference type="Gene3D" id="3.10.450.320">
    <property type="entry name" value="Mitochondrial import inner membrane translocase subunit Tim21"/>
    <property type="match status" value="1"/>
</dbReference>
<accession>A0AAX4PKV5</accession>
<dbReference type="InterPro" id="IPR038552">
    <property type="entry name" value="Tim21_IMS_sf"/>
</dbReference>
<organism evidence="10 11">
    <name type="scientific">Chloropicon roscoffensis</name>
    <dbReference type="NCBI Taxonomy" id="1461544"/>
    <lineage>
        <taxon>Eukaryota</taxon>
        <taxon>Viridiplantae</taxon>
        <taxon>Chlorophyta</taxon>
        <taxon>Chloropicophyceae</taxon>
        <taxon>Chloropicales</taxon>
        <taxon>Chloropicaceae</taxon>
        <taxon>Chloropicon</taxon>
    </lineage>
</organism>
<dbReference type="FunFam" id="3.10.450.320:FF:000002">
    <property type="entry name" value="Mitochondrial import inner membrane translocase subunit tim21"/>
    <property type="match status" value="1"/>
</dbReference>
<evidence type="ECO:0000256" key="5">
    <source>
        <dbReference type="ARBA" id="ARBA00022946"/>
    </source>
</evidence>
<evidence type="ECO:0000256" key="3">
    <source>
        <dbReference type="ARBA" id="ARBA00022692"/>
    </source>
</evidence>
<comment type="function">
    <text evidence="9">Essential component of the TIM23 complex, a complex that mediates the translocation of transit peptide-containing proteins across the mitochondrial inner membrane.</text>
</comment>
<comment type="similarity">
    <text evidence="2 9">Belongs to the TIM21 family.</text>
</comment>
<proteinExistence type="inferred from homology"/>
<evidence type="ECO:0000313" key="10">
    <source>
        <dbReference type="EMBL" id="WZN66776.1"/>
    </source>
</evidence>
<keyword evidence="9" id="KW-0653">Protein transport</keyword>
<evidence type="ECO:0000256" key="7">
    <source>
        <dbReference type="ARBA" id="ARBA00023128"/>
    </source>
</evidence>
<dbReference type="Pfam" id="PF08294">
    <property type="entry name" value="TIM21"/>
    <property type="match status" value="1"/>
</dbReference>
<dbReference type="EMBL" id="CP151516">
    <property type="protein sequence ID" value="WZN66776.1"/>
    <property type="molecule type" value="Genomic_DNA"/>
</dbReference>
<reference evidence="10 11" key="1">
    <citation type="submission" date="2024-03" db="EMBL/GenBank/DDBJ databases">
        <title>Complete genome sequence of the green alga Chloropicon roscoffensis RCC1871.</title>
        <authorList>
            <person name="Lemieux C."/>
            <person name="Pombert J.-F."/>
            <person name="Otis C."/>
            <person name="Turmel M."/>
        </authorList>
    </citation>
    <scope>NUCLEOTIDE SEQUENCE [LARGE SCALE GENOMIC DNA]</scope>
    <source>
        <strain evidence="10 11">RCC1871</strain>
    </source>
</reference>
<evidence type="ECO:0000256" key="6">
    <source>
        <dbReference type="ARBA" id="ARBA00022989"/>
    </source>
</evidence>
<keyword evidence="9" id="KW-0811">Translocation</keyword>
<dbReference type="GO" id="GO:0005744">
    <property type="term" value="C:TIM23 mitochondrial import inner membrane translocase complex"/>
    <property type="evidence" value="ECO:0007669"/>
    <property type="project" value="UniProtKB-UniRule"/>
</dbReference>
<keyword evidence="9" id="KW-0813">Transport</keyword>
<comment type="subunit">
    <text evidence="9">Component of the TIM23 complex.</text>
</comment>
<keyword evidence="3" id="KW-0812">Transmembrane</keyword>
<keyword evidence="6" id="KW-1133">Transmembrane helix</keyword>
<keyword evidence="5" id="KW-0809">Transit peptide</keyword>
<keyword evidence="8" id="KW-0472">Membrane</keyword>
<evidence type="ECO:0000256" key="9">
    <source>
        <dbReference type="RuleBase" id="RU367142"/>
    </source>
</evidence>
<evidence type="ECO:0000256" key="1">
    <source>
        <dbReference type="ARBA" id="ARBA00004434"/>
    </source>
</evidence>